<protein>
    <submittedName>
        <fullName evidence="1">DUF2993 domain-containing protein</fullName>
    </submittedName>
</protein>
<comment type="caution">
    <text evidence="1">The sequence shown here is derived from an EMBL/GenBank/DDBJ whole genome shotgun (WGS) entry which is preliminary data.</text>
</comment>
<proteinExistence type="predicted"/>
<reference evidence="2" key="1">
    <citation type="journal article" date="2019" name="Int. J. Syst. Evol. Microbiol.">
        <title>The Global Catalogue of Microorganisms (GCM) 10K type strain sequencing project: providing services to taxonomists for standard genome sequencing and annotation.</title>
        <authorList>
            <consortium name="The Broad Institute Genomics Platform"/>
            <consortium name="The Broad Institute Genome Sequencing Center for Infectious Disease"/>
            <person name="Wu L."/>
            <person name="Ma J."/>
        </authorList>
    </citation>
    <scope>NUCLEOTIDE SEQUENCE [LARGE SCALE GENOMIC DNA]</scope>
    <source>
        <strain evidence="2">JCM 9651</strain>
    </source>
</reference>
<keyword evidence="2" id="KW-1185">Reference proteome</keyword>
<dbReference type="RefSeq" id="WP_345037590.1">
    <property type="nucleotide sequence ID" value="NZ_BAAAYL010000001.1"/>
</dbReference>
<evidence type="ECO:0000313" key="1">
    <source>
        <dbReference type="EMBL" id="GAA3372823.1"/>
    </source>
</evidence>
<name>A0ABP6SC77_9ACTN</name>
<dbReference type="Pfam" id="PF11209">
    <property type="entry name" value="LmeA"/>
    <property type="match status" value="1"/>
</dbReference>
<gene>
    <name evidence="1" type="ORF">GCM10020367_30000</name>
</gene>
<evidence type="ECO:0000313" key="2">
    <source>
        <dbReference type="Proteomes" id="UP001499990"/>
    </source>
</evidence>
<dbReference type="Proteomes" id="UP001499990">
    <property type="component" value="Unassembled WGS sequence"/>
</dbReference>
<dbReference type="EMBL" id="BAAAYL010000001">
    <property type="protein sequence ID" value="GAA3372823.1"/>
    <property type="molecule type" value="Genomic_DNA"/>
</dbReference>
<accession>A0ABP6SC77</accession>
<dbReference type="InterPro" id="IPR021373">
    <property type="entry name" value="DUF2993"/>
</dbReference>
<sequence>MRALRALLIIGVILGGLFVAADRFAVGYAEDRAAGKIKASQGLVSEPDVSIKGFPFLTQAAAFELDEVEVRLDGVKASAEGHQVDVTEVEAELRDVKFDSNFSSGTAARATGSARISYEALAKAAPVGATVAYAGPERAAKGQVKISGSVDDLLARAGIAVPDALMRMVKGDRPLTVYSTVSIVDGKTVRLQAEDIPGLPGSFQKKVSKAVDYELRIDGLPRSITLDRATATEEGLRFSGTGTGVSLTG</sequence>
<organism evidence="1 2">
    <name type="scientific">Streptomyces sannanensis</name>
    <dbReference type="NCBI Taxonomy" id="285536"/>
    <lineage>
        <taxon>Bacteria</taxon>
        <taxon>Bacillati</taxon>
        <taxon>Actinomycetota</taxon>
        <taxon>Actinomycetes</taxon>
        <taxon>Kitasatosporales</taxon>
        <taxon>Streptomycetaceae</taxon>
        <taxon>Streptomyces</taxon>
    </lineage>
</organism>